<evidence type="ECO:0000256" key="12">
    <source>
        <dbReference type="PIRSR" id="PIRSR001365-1"/>
    </source>
</evidence>
<dbReference type="Gene3D" id="3.20.20.70">
    <property type="entry name" value="Aldolase class I"/>
    <property type="match status" value="1"/>
</dbReference>
<evidence type="ECO:0000256" key="5">
    <source>
        <dbReference type="ARBA" id="ARBA00012911"/>
    </source>
</evidence>
<keyword evidence="7 11" id="KW-0456">Lyase</keyword>
<dbReference type="OrthoDB" id="191315at2759"/>
<keyword evidence="6" id="KW-0963">Cytoplasm</keyword>
<dbReference type="PANTHER" id="PTHR12128">
    <property type="entry name" value="DIHYDRODIPICOLINATE SYNTHASE"/>
    <property type="match status" value="1"/>
</dbReference>
<dbReference type="SMART" id="SM01130">
    <property type="entry name" value="DHDPS"/>
    <property type="match status" value="1"/>
</dbReference>
<dbReference type="FunFam" id="3.20.20.70:FF:000133">
    <property type="entry name" value="N-acetylneuraminate pyruvate lyase"/>
    <property type="match status" value="1"/>
</dbReference>
<evidence type="ECO:0000256" key="10">
    <source>
        <dbReference type="ARBA" id="ARBA00044906"/>
    </source>
</evidence>
<dbReference type="GeneTree" id="ENSGT00530000063604"/>
<evidence type="ECO:0000256" key="3">
    <source>
        <dbReference type="ARBA" id="ARBA00006324"/>
    </source>
</evidence>
<name>A0A8V0YD71_CHICK</name>
<gene>
    <name evidence="14" type="primary">NPL</name>
</gene>
<dbReference type="GO" id="GO:0005737">
    <property type="term" value="C:cytoplasm"/>
    <property type="evidence" value="ECO:0007669"/>
    <property type="project" value="UniProtKB-SubCell"/>
</dbReference>
<evidence type="ECO:0000256" key="9">
    <source>
        <dbReference type="ARBA" id="ARBA00023277"/>
    </source>
</evidence>
<dbReference type="InterPro" id="IPR002220">
    <property type="entry name" value="DapA-like"/>
</dbReference>
<evidence type="ECO:0000256" key="1">
    <source>
        <dbReference type="ARBA" id="ARBA00004496"/>
    </source>
</evidence>
<evidence type="ECO:0000256" key="8">
    <source>
        <dbReference type="ARBA" id="ARBA00023270"/>
    </source>
</evidence>
<evidence type="ECO:0000256" key="13">
    <source>
        <dbReference type="PIRSR" id="PIRSR001365-2"/>
    </source>
</evidence>
<keyword evidence="15" id="KW-1185">Reference proteome</keyword>
<comment type="subunit">
    <text evidence="4">Homotetramer.</text>
</comment>
<evidence type="ECO:0000256" key="11">
    <source>
        <dbReference type="PIRNR" id="PIRNR001365"/>
    </source>
</evidence>
<dbReference type="AlphaFoldDB" id="A0A8V0YD71"/>
<evidence type="ECO:0000256" key="7">
    <source>
        <dbReference type="ARBA" id="ARBA00023239"/>
    </source>
</evidence>
<comment type="catalytic activity">
    <reaction evidence="10">
        <text>aceneuramate = aldehydo-N-acetyl-D-mannosamine + pyruvate</text>
        <dbReference type="Rhea" id="RHEA:23296"/>
        <dbReference type="ChEBI" id="CHEBI:15361"/>
        <dbReference type="ChEBI" id="CHEBI:17122"/>
        <dbReference type="ChEBI" id="CHEBI:173083"/>
        <dbReference type="EC" id="4.1.3.3"/>
    </reaction>
</comment>
<dbReference type="PIRSF" id="PIRSF001365">
    <property type="entry name" value="DHDPS"/>
    <property type="match status" value="1"/>
</dbReference>
<evidence type="ECO:0000256" key="6">
    <source>
        <dbReference type="ARBA" id="ARBA00022490"/>
    </source>
</evidence>
<dbReference type="Ensembl" id="ENSGALT00010027356.1">
    <property type="protein sequence ID" value="ENSGALP00010015610.1"/>
    <property type="gene ID" value="ENSGALG00010011434.1"/>
</dbReference>
<evidence type="ECO:0000256" key="4">
    <source>
        <dbReference type="ARBA" id="ARBA00011881"/>
    </source>
</evidence>
<accession>A0A8V0YD71</accession>
<keyword evidence="9" id="KW-0119">Carbohydrate metabolism</keyword>
<dbReference type="EC" id="4.1.3.3" evidence="5"/>
<keyword evidence="8" id="KW-0704">Schiff base</keyword>
<proteinExistence type="inferred from homology"/>
<comment type="similarity">
    <text evidence="3">Belongs to the DapA family. NanA subfamily.</text>
</comment>
<sequence>MTPRKKLEGLVAATVTPMTPDGRINLSVIHQYVDYLVSEQNVKNIFVNGTTGEGLSLSIQERKQLAEEWMCQGKDKLDHVIIHVGALSLLESQELARHAAAIGASGIAVIAPSFFKPTNKDELLGFLQKVASEAPTVPFYYYHIPAMTGVKIRVEELLDGIREQIPTFQGVKFSDTDLLDLAQCINKKEREQFVFLYGVDEQLLSALAIGANGAVGSTYNYLGRKTNLMLQAFAKPDLALARKYQTKAVMTSVSGIPMGPPRLPLVGASEEFIAKAKAKLESIVWPDGD</sequence>
<comment type="subcellular location">
    <subcellularLocation>
        <location evidence="1">Cytoplasm</location>
    </subcellularLocation>
</comment>
<reference evidence="14" key="1">
    <citation type="submission" date="2020-11" db="EMBL/GenBank/DDBJ databases">
        <title>Gallus gallus (Chicken) genome, bGalGal1, GRCg7b, maternal haplotype autosomes + Z &amp; W.</title>
        <authorList>
            <person name="Warren W."/>
            <person name="Formenti G."/>
            <person name="Fedrigo O."/>
            <person name="Haase B."/>
            <person name="Mountcastle J."/>
            <person name="Balacco J."/>
            <person name="Tracey A."/>
            <person name="Schneider V."/>
            <person name="Okimoto R."/>
            <person name="Cheng H."/>
            <person name="Hawken R."/>
            <person name="Howe K."/>
            <person name="Jarvis E.D."/>
        </authorList>
    </citation>
    <scope>NUCLEOTIDE SEQUENCE [LARGE SCALE GENOMIC DNA]</scope>
    <source>
        <strain evidence="14">Broiler</strain>
    </source>
</reference>
<comment type="pathway">
    <text evidence="2">Amino-sugar metabolism; N-acetylneuraminate degradation.</text>
</comment>
<evidence type="ECO:0000256" key="2">
    <source>
        <dbReference type="ARBA" id="ARBA00004878"/>
    </source>
</evidence>
<protein>
    <recommendedName>
        <fullName evidence="5">N-acetylneuraminate lyase</fullName>
        <ecNumber evidence="5">4.1.3.3</ecNumber>
    </recommendedName>
</protein>
<reference evidence="14" key="2">
    <citation type="submission" date="2025-08" db="UniProtKB">
        <authorList>
            <consortium name="Ensembl"/>
        </authorList>
    </citation>
    <scope>IDENTIFICATION</scope>
    <source>
        <strain evidence="14">broiler</strain>
    </source>
</reference>
<dbReference type="Pfam" id="PF00701">
    <property type="entry name" value="DHDPS"/>
    <property type="match status" value="1"/>
</dbReference>
<feature type="binding site" evidence="13">
    <location>
        <position position="215"/>
    </location>
    <ligand>
        <name>pyruvate</name>
        <dbReference type="ChEBI" id="CHEBI:15361"/>
    </ligand>
</feature>
<feature type="binding site" evidence="13">
    <location>
        <position position="51"/>
    </location>
    <ligand>
        <name>pyruvate</name>
        <dbReference type="ChEBI" id="CHEBI:15361"/>
    </ligand>
</feature>
<dbReference type="PRINTS" id="PR00146">
    <property type="entry name" value="DHPICSNTHASE"/>
</dbReference>
<organism evidence="14 15">
    <name type="scientific">Gallus gallus</name>
    <name type="common">Chicken</name>
    <dbReference type="NCBI Taxonomy" id="9031"/>
    <lineage>
        <taxon>Eukaryota</taxon>
        <taxon>Metazoa</taxon>
        <taxon>Chordata</taxon>
        <taxon>Craniata</taxon>
        <taxon>Vertebrata</taxon>
        <taxon>Euteleostomi</taxon>
        <taxon>Archelosauria</taxon>
        <taxon>Archosauria</taxon>
        <taxon>Dinosauria</taxon>
        <taxon>Saurischia</taxon>
        <taxon>Theropoda</taxon>
        <taxon>Coelurosauria</taxon>
        <taxon>Aves</taxon>
        <taxon>Neognathae</taxon>
        <taxon>Galloanserae</taxon>
        <taxon>Galliformes</taxon>
        <taxon>Phasianidae</taxon>
        <taxon>Phasianinae</taxon>
        <taxon>Gallus</taxon>
    </lineage>
</organism>
<dbReference type="SUPFAM" id="SSF51569">
    <property type="entry name" value="Aldolase"/>
    <property type="match status" value="1"/>
</dbReference>
<evidence type="ECO:0000313" key="14">
    <source>
        <dbReference type="Ensembl" id="ENSGALP00010015610.1"/>
    </source>
</evidence>
<evidence type="ECO:0000313" key="15">
    <source>
        <dbReference type="Proteomes" id="UP000000539"/>
    </source>
</evidence>
<dbReference type="PANTHER" id="PTHR12128:SF21">
    <property type="entry name" value="N-ACETYLNEURAMINATE LYASE"/>
    <property type="match status" value="1"/>
</dbReference>
<reference evidence="14" key="3">
    <citation type="submission" date="2025-09" db="UniProtKB">
        <authorList>
            <consortium name="Ensembl"/>
        </authorList>
    </citation>
    <scope>IDENTIFICATION</scope>
    <source>
        <strain evidence="14">broiler</strain>
    </source>
</reference>
<dbReference type="Proteomes" id="UP000000539">
    <property type="component" value="Chromosome 8"/>
</dbReference>
<feature type="active site" description="Schiff-base intermediate with substrate" evidence="12">
    <location>
        <position position="172"/>
    </location>
</feature>
<dbReference type="GO" id="GO:0008747">
    <property type="term" value="F:N-acetylneuraminate lyase activity"/>
    <property type="evidence" value="ECO:0007669"/>
    <property type="project" value="UniProtKB-EC"/>
</dbReference>
<dbReference type="InterPro" id="IPR013785">
    <property type="entry name" value="Aldolase_TIM"/>
</dbReference>
<feature type="active site" description="Proton donor/acceptor" evidence="12">
    <location>
        <position position="142"/>
    </location>
</feature>